<dbReference type="Pfam" id="PF00672">
    <property type="entry name" value="HAMP"/>
    <property type="match status" value="1"/>
</dbReference>
<evidence type="ECO:0000256" key="4">
    <source>
        <dbReference type="SAM" id="Phobius"/>
    </source>
</evidence>
<dbReference type="Pfam" id="PF12729">
    <property type="entry name" value="4HB_MCP_1"/>
    <property type="match status" value="1"/>
</dbReference>
<dbReference type="PANTHER" id="PTHR43531">
    <property type="entry name" value="PROTEIN ICFG"/>
    <property type="match status" value="1"/>
</dbReference>
<dbReference type="PROSITE" id="PS50885">
    <property type="entry name" value="HAMP"/>
    <property type="match status" value="1"/>
</dbReference>
<reference evidence="7" key="2">
    <citation type="submission" date="2021-04" db="EMBL/GenBank/DDBJ databases">
        <authorList>
            <person name="Gilroy R."/>
        </authorList>
    </citation>
    <scope>NUCLEOTIDE SEQUENCE</scope>
    <source>
        <strain evidence="7">5933</strain>
    </source>
</reference>
<dbReference type="PANTHER" id="PTHR43531:SF11">
    <property type="entry name" value="METHYL-ACCEPTING CHEMOTAXIS PROTEIN 3"/>
    <property type="match status" value="1"/>
</dbReference>
<keyword evidence="4" id="KW-0472">Membrane</keyword>
<dbReference type="InterPro" id="IPR024478">
    <property type="entry name" value="HlyB_4HB_MCP"/>
</dbReference>
<keyword evidence="4" id="KW-0812">Transmembrane</keyword>
<evidence type="ECO:0000256" key="1">
    <source>
        <dbReference type="ARBA" id="ARBA00022500"/>
    </source>
</evidence>
<keyword evidence="3" id="KW-0807">Transducer</keyword>
<proteinExistence type="inferred from homology"/>
<dbReference type="CDD" id="cd19411">
    <property type="entry name" value="MCP2201-like_sensor"/>
    <property type="match status" value="1"/>
</dbReference>
<dbReference type="InterPro" id="IPR003660">
    <property type="entry name" value="HAMP_dom"/>
</dbReference>
<organism evidence="7 8">
    <name type="scientific">Candidatus Ruthenibacterium merdavium</name>
    <dbReference type="NCBI Taxonomy" id="2838752"/>
    <lineage>
        <taxon>Bacteria</taxon>
        <taxon>Bacillati</taxon>
        <taxon>Bacillota</taxon>
        <taxon>Clostridia</taxon>
        <taxon>Eubacteriales</taxon>
        <taxon>Oscillospiraceae</taxon>
        <taxon>Ruthenibacterium</taxon>
    </lineage>
</organism>
<evidence type="ECO:0000256" key="2">
    <source>
        <dbReference type="ARBA" id="ARBA00029447"/>
    </source>
</evidence>
<feature type="domain" description="Methyl-accepting transducer" evidence="5">
    <location>
        <begin position="314"/>
        <end position="543"/>
    </location>
</feature>
<comment type="similarity">
    <text evidence="2">Belongs to the methyl-accepting chemotaxis (MCP) protein family.</text>
</comment>
<dbReference type="Gene3D" id="1.10.287.950">
    <property type="entry name" value="Methyl-accepting chemotaxis protein"/>
    <property type="match status" value="1"/>
</dbReference>
<keyword evidence="1" id="KW-0145">Chemotaxis</keyword>
<sequence>MLKNFSLRKKLFALVAASLALFFATSFISLVCTSQIQAVNQQLGNLWLPSITDAQDIKGHVADLRALELRYISAEDSEKSQLEQSMQTMLSEIEEHFASYGSIALNEEGKKLYDNLLSYWNTYAETHKTVLQYAKSGKEAQAAELLKTTGQEQYDALTTEADSIVEFNETGVAGIVDTVSKNYIATFVSTVLGVIVCATITIPFAIAITRSITRPLQELETAMQGISHGKLDYEITYKGEDEIGRLAHSVRHTMQRLNTMLTDLAYLMGELADGNFDCHTKCEDAYVGQYRPLLADLRKTRLQLSETMAKINTSSDQVSAGADQVAGGSQAYSQGATEQASSVQQLAAMVSDISGQITQNAKSAETASSQANEVGESITMSNEKMKHLLEAMNDIDRSSAEIGKIIKTIEDIAFQTNILALNAAVEAARAGMAGKGFAVVADEVRNLASKSAEASQNTARLIESSMEAVKRGSSLAEDTAAALMETVESTQKVVAVIADISQASAAQADSVNQITVGIDQISSVIQTNSATAEESAAASEEMASQAQLLKRLCAEFSLASEVVENNS</sequence>
<dbReference type="SMART" id="SM00283">
    <property type="entry name" value="MA"/>
    <property type="match status" value="1"/>
</dbReference>
<name>A0A9D2Q5Q6_9FIRM</name>
<dbReference type="Pfam" id="PF00015">
    <property type="entry name" value="MCPsignal"/>
    <property type="match status" value="1"/>
</dbReference>
<dbReference type="GO" id="GO:0007165">
    <property type="term" value="P:signal transduction"/>
    <property type="evidence" value="ECO:0007669"/>
    <property type="project" value="UniProtKB-KW"/>
</dbReference>
<evidence type="ECO:0000313" key="8">
    <source>
        <dbReference type="Proteomes" id="UP000823918"/>
    </source>
</evidence>
<dbReference type="GO" id="GO:0004888">
    <property type="term" value="F:transmembrane signaling receptor activity"/>
    <property type="evidence" value="ECO:0007669"/>
    <property type="project" value="TreeGrafter"/>
</dbReference>
<dbReference type="AlphaFoldDB" id="A0A9D2Q5Q6"/>
<gene>
    <name evidence="7" type="ORF">H9698_01060</name>
</gene>
<evidence type="ECO:0000259" key="6">
    <source>
        <dbReference type="PROSITE" id="PS50885"/>
    </source>
</evidence>
<dbReference type="InterPro" id="IPR004089">
    <property type="entry name" value="MCPsignal_dom"/>
</dbReference>
<protein>
    <submittedName>
        <fullName evidence="7">MCP four helix bundle domain-containing protein</fullName>
    </submittedName>
</protein>
<evidence type="ECO:0000259" key="5">
    <source>
        <dbReference type="PROSITE" id="PS50111"/>
    </source>
</evidence>
<keyword evidence="4" id="KW-1133">Transmembrane helix</keyword>
<reference evidence="7" key="1">
    <citation type="journal article" date="2021" name="PeerJ">
        <title>Extensive microbial diversity within the chicken gut microbiome revealed by metagenomics and culture.</title>
        <authorList>
            <person name="Gilroy R."/>
            <person name="Ravi A."/>
            <person name="Getino M."/>
            <person name="Pursley I."/>
            <person name="Horton D.L."/>
            <person name="Alikhan N.F."/>
            <person name="Baker D."/>
            <person name="Gharbi K."/>
            <person name="Hall N."/>
            <person name="Watson M."/>
            <person name="Adriaenssens E.M."/>
            <person name="Foster-Nyarko E."/>
            <person name="Jarju S."/>
            <person name="Secka A."/>
            <person name="Antonio M."/>
            <person name="Oren A."/>
            <person name="Chaudhuri R.R."/>
            <person name="La Ragione R."/>
            <person name="Hildebrand F."/>
            <person name="Pallen M.J."/>
        </authorList>
    </citation>
    <scope>NUCLEOTIDE SEQUENCE</scope>
    <source>
        <strain evidence="7">5933</strain>
    </source>
</reference>
<dbReference type="Gene3D" id="6.10.340.10">
    <property type="match status" value="1"/>
</dbReference>
<dbReference type="CDD" id="cd11386">
    <property type="entry name" value="MCP_signal"/>
    <property type="match status" value="1"/>
</dbReference>
<dbReference type="Proteomes" id="UP000823918">
    <property type="component" value="Unassembled WGS sequence"/>
</dbReference>
<dbReference type="InterPro" id="IPR051310">
    <property type="entry name" value="MCP_chemotaxis"/>
</dbReference>
<accession>A0A9D2Q5Q6</accession>
<dbReference type="PROSITE" id="PS50111">
    <property type="entry name" value="CHEMOTAXIS_TRANSDUC_2"/>
    <property type="match status" value="1"/>
</dbReference>
<dbReference type="SMART" id="SM00304">
    <property type="entry name" value="HAMP"/>
    <property type="match status" value="1"/>
</dbReference>
<comment type="caution">
    <text evidence="7">The sequence shown here is derived from an EMBL/GenBank/DDBJ whole genome shotgun (WGS) entry which is preliminary data.</text>
</comment>
<evidence type="ECO:0000313" key="7">
    <source>
        <dbReference type="EMBL" id="HJC71370.1"/>
    </source>
</evidence>
<dbReference type="SUPFAM" id="SSF58104">
    <property type="entry name" value="Methyl-accepting chemotaxis protein (MCP) signaling domain"/>
    <property type="match status" value="1"/>
</dbReference>
<feature type="transmembrane region" description="Helical" evidence="4">
    <location>
        <begin position="183"/>
        <end position="208"/>
    </location>
</feature>
<dbReference type="EMBL" id="DWWA01000007">
    <property type="protein sequence ID" value="HJC71370.1"/>
    <property type="molecule type" value="Genomic_DNA"/>
</dbReference>
<evidence type="ECO:0000256" key="3">
    <source>
        <dbReference type="PROSITE-ProRule" id="PRU00284"/>
    </source>
</evidence>
<feature type="domain" description="HAMP" evidence="6">
    <location>
        <begin position="210"/>
        <end position="262"/>
    </location>
</feature>
<dbReference type="InterPro" id="IPR047347">
    <property type="entry name" value="YvaQ-like_sensor"/>
</dbReference>
<dbReference type="GO" id="GO:0005886">
    <property type="term" value="C:plasma membrane"/>
    <property type="evidence" value="ECO:0007669"/>
    <property type="project" value="TreeGrafter"/>
</dbReference>
<dbReference type="GO" id="GO:0006935">
    <property type="term" value="P:chemotaxis"/>
    <property type="evidence" value="ECO:0007669"/>
    <property type="project" value="UniProtKB-KW"/>
</dbReference>
<dbReference type="CDD" id="cd06225">
    <property type="entry name" value="HAMP"/>
    <property type="match status" value="1"/>
</dbReference>